<gene>
    <name evidence="2" type="ORF">ALEPTO_LOCUS12341</name>
</gene>
<evidence type="ECO:0000256" key="1">
    <source>
        <dbReference type="SAM" id="MobiDB-lite"/>
    </source>
</evidence>
<dbReference type="Proteomes" id="UP000789508">
    <property type="component" value="Unassembled WGS sequence"/>
</dbReference>
<accession>A0A9N9I6U2</accession>
<evidence type="ECO:0000313" key="2">
    <source>
        <dbReference type="EMBL" id="CAG8723330.1"/>
    </source>
</evidence>
<feature type="non-terminal residue" evidence="2">
    <location>
        <position position="1"/>
    </location>
</feature>
<organism evidence="2 3">
    <name type="scientific">Ambispora leptoticha</name>
    <dbReference type="NCBI Taxonomy" id="144679"/>
    <lineage>
        <taxon>Eukaryota</taxon>
        <taxon>Fungi</taxon>
        <taxon>Fungi incertae sedis</taxon>
        <taxon>Mucoromycota</taxon>
        <taxon>Glomeromycotina</taxon>
        <taxon>Glomeromycetes</taxon>
        <taxon>Archaeosporales</taxon>
        <taxon>Ambisporaceae</taxon>
        <taxon>Ambispora</taxon>
    </lineage>
</organism>
<name>A0A9N9I6U2_9GLOM</name>
<protein>
    <submittedName>
        <fullName evidence="2">10029_t:CDS:1</fullName>
    </submittedName>
</protein>
<feature type="non-terminal residue" evidence="2">
    <location>
        <position position="87"/>
    </location>
</feature>
<evidence type="ECO:0000313" key="3">
    <source>
        <dbReference type="Proteomes" id="UP000789508"/>
    </source>
</evidence>
<feature type="region of interest" description="Disordered" evidence="1">
    <location>
        <begin position="1"/>
        <end position="26"/>
    </location>
</feature>
<sequence>NQNSLAANNSLTITESDMPTPHLDSTDALDNYLPNIDFGDPIVSTESIEEELTILPLQLNTDIVLTQDTENNTLSRLIKDLTEEKDK</sequence>
<dbReference type="AlphaFoldDB" id="A0A9N9I6U2"/>
<reference evidence="2" key="1">
    <citation type="submission" date="2021-06" db="EMBL/GenBank/DDBJ databases">
        <authorList>
            <person name="Kallberg Y."/>
            <person name="Tangrot J."/>
            <person name="Rosling A."/>
        </authorList>
    </citation>
    <scope>NUCLEOTIDE SEQUENCE</scope>
    <source>
        <strain evidence="2">FL130A</strain>
    </source>
</reference>
<comment type="caution">
    <text evidence="2">The sequence shown here is derived from an EMBL/GenBank/DDBJ whole genome shotgun (WGS) entry which is preliminary data.</text>
</comment>
<keyword evidence="3" id="KW-1185">Reference proteome</keyword>
<dbReference type="EMBL" id="CAJVPS010027154">
    <property type="protein sequence ID" value="CAG8723330.1"/>
    <property type="molecule type" value="Genomic_DNA"/>
</dbReference>
<proteinExistence type="predicted"/>
<feature type="compositionally biased region" description="Polar residues" evidence="1">
    <location>
        <begin position="1"/>
        <end position="17"/>
    </location>
</feature>